<feature type="region of interest" description="Disordered" evidence="1">
    <location>
        <begin position="944"/>
        <end position="965"/>
    </location>
</feature>
<dbReference type="PANTHER" id="PTHR40094:SF1">
    <property type="entry name" value="UBIQUITIN DOMAIN-CONTAINING PROTEIN"/>
    <property type="match status" value="1"/>
</dbReference>
<evidence type="ECO:0000313" key="4">
    <source>
        <dbReference type="EMBL" id="MBC9934304.1"/>
    </source>
</evidence>
<evidence type="ECO:0000256" key="1">
    <source>
        <dbReference type="SAM" id="MobiDB-lite"/>
    </source>
</evidence>
<dbReference type="InterPro" id="IPR008930">
    <property type="entry name" value="Terpenoid_cyclase/PrenylTrfase"/>
</dbReference>
<name>A0ABR7TXW2_9BACT</name>
<protein>
    <submittedName>
        <fullName evidence="4">Carboxypeptidase-like regulatory domain-containing protein</fullName>
    </submittedName>
</protein>
<evidence type="ECO:0000256" key="2">
    <source>
        <dbReference type="SAM" id="SignalP"/>
    </source>
</evidence>
<dbReference type="PANTHER" id="PTHR40094">
    <property type="entry name" value="ALPHA-2-MACROGLOBULIN HOMOLOG"/>
    <property type="match status" value="1"/>
</dbReference>
<feature type="signal peptide" evidence="2">
    <location>
        <begin position="1"/>
        <end position="16"/>
    </location>
</feature>
<sequence length="1888" mass="214134">MKRILLLLLCSFSVLSKGLCQLTSSPQQSPLHHIYRLTNEEARTLYLKNKLWDSQYSRQLLHTPVGSFAAGKPFPDTLPPGHYLEVYAVQSRVKYEYHVVENIHYKLLNTSSNQAMMLYDRQGRIITDAAVRLGNRPVAFDAATQTYPLGYPKRKRILEITHDNLLTLVDLNKSNNYRYRTSFFRRLFARWRQRTRYYSPQYTASERHYTGFVVTNKPKFKPLDTVRLKAFIRTSKGQLVNKPVWLRISDHSRETDTIIAMLTPYRPGAFEYTFVLSDSLDLTLDDRYDLTLEARPTIAGEDDDDDYIGRKRKVMVRNTFQYEEYELNTVTFKARTDYTRHTRGTPVAIYFKATDENQLPVPDGRVQIRIEKSETVATFKQTVFIPDTLWQQEVPLEPAGETKVLLPDSIFPAASIDYKIHCRFLSASNESRTETLLQHFTYPQEEIRFAQQGDSMEINHLIGGKPFPAKGRLALLNANEDTLQQIPVSLPAKIALHPFAKTYVVTTDKTSGTHTPSSTDIITGTAIRTRDSVFIQIANACHTPFWYAIYGGRKIVRQGYHRDNFEWKTRATTLRDYTISIQYIRNDQVVPYSLTAGYAEKLLQVAIQAPVTVFPGQTSNISVRVKDADGKPVKDADVTSYAATSKFRDFNLPFVPYGGKNHRVKMRFTRYEDAKRGIANGSTLYDRAQWEKLLSLDTSVYYQFLQPKGFSILTEPVTGQLTQLAPFITINGLPQQIVYLWIDGKPAYLQDVDYKPAYSFPVTPGYHQLRIRTAVKLITMDSVLVAAGRKTFLNINIADPQPHVQVKTVSRIFSRAEKEALRPYLGRFYIDLAGRNFSYIQQNTRLLSANIQWKTKVSAWPLEPGPATFTFKDLFNATFTPAPERIIFLANGEGSPTLQQSIAPEKFNQIHVNSPYELPLYATLFTPQILDSLWQEHKEKTRQQYLMGSKESASPPGTNSLQFKPDTSFKKETIKQLFLYRYQDPSFYRVNPAYDFNFKRLDSGWYRLLVLRSRNYYQLIDSIYIYPGGTTIRQLNGPLRLLPPDTVSQELAEEIWQYVANNVSHVDGGMFSKTFYQQYMDQSFLQKSITGTIRDEQGNPVPGATVMLKHTDVGTVTGADGSFRLNVTQYGILVVSAIGYIRQEISLSDEQIFLVKLIPAKQALEEVVVTAMGMQTTKRNLTGSVSGVMIRGMNNATTSSPLIIKDGVIYEGTLESIDPATIGTVTTLKDEVAKSLYGARAANGVILIQSATGNSISTGKGLRQHFRDDAFWQPRLRTDEKGEASFNVTFPDDITNWKAFAIAMTDSKQSGTATAYIKAYQPLAANLALPNFVVAGDTLQALGKILNYTTDTVTLERRFFAGDKLLLQGTARVQNSHLDTVMIVAPQQGDSLSLKYTIQRDNFMDGERRVIPIFPQGVMESNGTFLALRADTSFTLPTADTGDTKVYIAGSLLPVMADEIDRLKRYTYNCNEQMASKVVALLLDKQLCIYEQRTFHGEKQLQQLLRKLTGNQYLGGWGWWNKQEPVYWISQHVTRALLMAEKAGYSTSLNKQALIDYQRFLLASTARKQDKIAIVDILQQLGAKMDYRRCLDTLPAANSYEQTLKLYILQRAGDNVSTAALLQRRQYSLMGNPYWGDDSGYFPTNDIQQTLLVYKLLRQQQGQEATLAGIRDWLMEQRRPGYWRNTYESATILETILPDLLQNTGAPATTLTLNGRVVRQFPYDTVIRAAQPLQIHKQGNSTVYFTASRDHWNPIPEAVSGKFTVTSSLVLNGQPQPRLIAGTPVDLRIDVNVVADADYVMIEIPIPAGCSYNAKPQSYEHGEVHREHFKQQVSIFSHHLTKGKHSFTVSLMPRYSGVYHLNPAKASMMYFPVLFGRTRMKQVIITGK</sequence>
<dbReference type="Gene3D" id="2.60.40.1120">
    <property type="entry name" value="Carboxypeptidase-like, regulatory domain"/>
    <property type="match status" value="1"/>
</dbReference>
<dbReference type="InterPro" id="IPR041246">
    <property type="entry name" value="Bact_MG10"/>
</dbReference>
<evidence type="ECO:0000313" key="5">
    <source>
        <dbReference type="Proteomes" id="UP000659124"/>
    </source>
</evidence>
<organism evidence="4 5">
    <name type="scientific">Chitinophaga qingshengii</name>
    <dbReference type="NCBI Taxonomy" id="1569794"/>
    <lineage>
        <taxon>Bacteria</taxon>
        <taxon>Pseudomonadati</taxon>
        <taxon>Bacteroidota</taxon>
        <taxon>Chitinophagia</taxon>
        <taxon>Chitinophagales</taxon>
        <taxon>Chitinophagaceae</taxon>
        <taxon>Chitinophaga</taxon>
    </lineage>
</organism>
<dbReference type="InterPro" id="IPR001599">
    <property type="entry name" value="Macroglobln_a2"/>
</dbReference>
<keyword evidence="2" id="KW-0732">Signal</keyword>
<gene>
    <name evidence="4" type="ORF">ICL07_28210</name>
</gene>
<feature type="compositionally biased region" description="Polar residues" evidence="1">
    <location>
        <begin position="944"/>
        <end position="962"/>
    </location>
</feature>
<dbReference type="InterPro" id="IPR008969">
    <property type="entry name" value="CarboxyPept-like_regulatory"/>
</dbReference>
<proteinExistence type="predicted"/>
<dbReference type="InterPro" id="IPR037066">
    <property type="entry name" value="Plug_dom_sf"/>
</dbReference>
<dbReference type="SMART" id="SM01360">
    <property type="entry name" value="A2M"/>
    <property type="match status" value="1"/>
</dbReference>
<dbReference type="Proteomes" id="UP000659124">
    <property type="component" value="Unassembled WGS sequence"/>
</dbReference>
<dbReference type="SUPFAM" id="SSF56935">
    <property type="entry name" value="Porins"/>
    <property type="match status" value="1"/>
</dbReference>
<comment type="caution">
    <text evidence="4">The sequence shown here is derived from an EMBL/GenBank/DDBJ whole genome shotgun (WGS) entry which is preliminary data.</text>
</comment>
<feature type="domain" description="Alpha-2-macroglobulin" evidence="3">
    <location>
        <begin position="1270"/>
        <end position="1359"/>
    </location>
</feature>
<dbReference type="EMBL" id="JACVFC010000005">
    <property type="protein sequence ID" value="MBC9934304.1"/>
    <property type="molecule type" value="Genomic_DNA"/>
</dbReference>
<dbReference type="Gene3D" id="2.170.130.10">
    <property type="entry name" value="TonB-dependent receptor, plug domain"/>
    <property type="match status" value="1"/>
</dbReference>
<dbReference type="Pfam" id="PF17973">
    <property type="entry name" value="bMG10"/>
    <property type="match status" value="1"/>
</dbReference>
<evidence type="ECO:0000259" key="3">
    <source>
        <dbReference type="SMART" id="SM01360"/>
    </source>
</evidence>
<feature type="chain" id="PRO_5045361099" evidence="2">
    <location>
        <begin position="17"/>
        <end position="1888"/>
    </location>
</feature>
<dbReference type="Pfam" id="PF13715">
    <property type="entry name" value="CarbopepD_reg_2"/>
    <property type="match status" value="1"/>
</dbReference>
<dbReference type="RefSeq" id="WP_188091412.1">
    <property type="nucleotide sequence ID" value="NZ_JACVFC010000005.1"/>
</dbReference>
<accession>A0ABR7TXW2</accession>
<dbReference type="SUPFAM" id="SSF49464">
    <property type="entry name" value="Carboxypeptidase regulatory domain-like"/>
    <property type="match status" value="1"/>
</dbReference>
<dbReference type="SUPFAM" id="SSF48239">
    <property type="entry name" value="Terpenoid cyclases/Protein prenyltransferases"/>
    <property type="match status" value="1"/>
</dbReference>
<reference evidence="4 5" key="1">
    <citation type="submission" date="2020-09" db="EMBL/GenBank/DDBJ databases">
        <title>Genome sequences of type strains of Chitinophaga qingshengii and Chitinophaga varians.</title>
        <authorList>
            <person name="Kittiwongwattana C."/>
        </authorList>
    </citation>
    <scope>NUCLEOTIDE SEQUENCE [LARGE SCALE GENOMIC DNA]</scope>
    <source>
        <strain evidence="4 5">JCM 30026</strain>
    </source>
</reference>
<dbReference type="InterPro" id="IPR051802">
    <property type="entry name" value="YfhM-like"/>
</dbReference>
<dbReference type="Gene3D" id="1.50.10.20">
    <property type="match status" value="1"/>
</dbReference>
<dbReference type="Pfam" id="PF00207">
    <property type="entry name" value="A2M"/>
    <property type="match status" value="1"/>
</dbReference>
<keyword evidence="5" id="KW-1185">Reference proteome</keyword>